<dbReference type="EMBL" id="JACEIK010009438">
    <property type="protein sequence ID" value="MCE3052316.1"/>
    <property type="molecule type" value="Genomic_DNA"/>
</dbReference>
<organism evidence="1 2">
    <name type="scientific">Datura stramonium</name>
    <name type="common">Jimsonweed</name>
    <name type="synonym">Common thornapple</name>
    <dbReference type="NCBI Taxonomy" id="4076"/>
    <lineage>
        <taxon>Eukaryota</taxon>
        <taxon>Viridiplantae</taxon>
        <taxon>Streptophyta</taxon>
        <taxon>Embryophyta</taxon>
        <taxon>Tracheophyta</taxon>
        <taxon>Spermatophyta</taxon>
        <taxon>Magnoliopsida</taxon>
        <taxon>eudicotyledons</taxon>
        <taxon>Gunneridae</taxon>
        <taxon>Pentapetalae</taxon>
        <taxon>asterids</taxon>
        <taxon>lamiids</taxon>
        <taxon>Solanales</taxon>
        <taxon>Solanaceae</taxon>
        <taxon>Solanoideae</taxon>
        <taxon>Datureae</taxon>
        <taxon>Datura</taxon>
    </lineage>
</organism>
<sequence>MVEVVPYRADLFESGIQELQSDLLDLTQKAIKKENTPPLPTNAEEEAIEWGLEEEILKETFKTILLNSGGLEE</sequence>
<protein>
    <submittedName>
        <fullName evidence="1">Uncharacterized protein</fullName>
    </submittedName>
</protein>
<accession>A0ABS8WQY6</accession>
<name>A0ABS8WQY6_DATST</name>
<reference evidence="1 2" key="1">
    <citation type="journal article" date="2021" name="BMC Genomics">
        <title>Datura genome reveals duplications of psychoactive alkaloid biosynthetic genes and high mutation rate following tissue culture.</title>
        <authorList>
            <person name="Rajewski A."/>
            <person name="Carter-House D."/>
            <person name="Stajich J."/>
            <person name="Litt A."/>
        </authorList>
    </citation>
    <scope>NUCLEOTIDE SEQUENCE [LARGE SCALE GENOMIC DNA]</scope>
    <source>
        <strain evidence="1">AR-01</strain>
    </source>
</reference>
<gene>
    <name evidence="1" type="ORF">HAX54_052204</name>
</gene>
<feature type="non-terminal residue" evidence="1">
    <location>
        <position position="73"/>
    </location>
</feature>
<proteinExistence type="predicted"/>
<evidence type="ECO:0000313" key="2">
    <source>
        <dbReference type="Proteomes" id="UP000823775"/>
    </source>
</evidence>
<dbReference type="Proteomes" id="UP000823775">
    <property type="component" value="Unassembled WGS sequence"/>
</dbReference>
<keyword evidence="2" id="KW-1185">Reference proteome</keyword>
<comment type="caution">
    <text evidence="1">The sequence shown here is derived from an EMBL/GenBank/DDBJ whole genome shotgun (WGS) entry which is preliminary data.</text>
</comment>
<evidence type="ECO:0000313" key="1">
    <source>
        <dbReference type="EMBL" id="MCE3052316.1"/>
    </source>
</evidence>